<dbReference type="SUPFAM" id="SSF51430">
    <property type="entry name" value="NAD(P)-linked oxidoreductase"/>
    <property type="match status" value="1"/>
</dbReference>
<evidence type="ECO:0000256" key="3">
    <source>
        <dbReference type="PIRSR" id="PIRSR000097-2"/>
    </source>
</evidence>
<dbReference type="EMBL" id="ML987189">
    <property type="protein sequence ID" value="KAF2255891.1"/>
    <property type="molecule type" value="Genomic_DNA"/>
</dbReference>
<dbReference type="RefSeq" id="XP_033690895.1">
    <property type="nucleotide sequence ID" value="XM_033819378.1"/>
</dbReference>
<evidence type="ECO:0000256" key="4">
    <source>
        <dbReference type="PIRSR" id="PIRSR000097-3"/>
    </source>
</evidence>
<gene>
    <name evidence="6" type="ORF">BU26DRAFT_10962</name>
</gene>
<dbReference type="PIRSF" id="PIRSF000097">
    <property type="entry name" value="AKR"/>
    <property type="match status" value="1"/>
</dbReference>
<organism evidence="6 7">
    <name type="scientific">Trematosphaeria pertusa</name>
    <dbReference type="NCBI Taxonomy" id="390896"/>
    <lineage>
        <taxon>Eukaryota</taxon>
        <taxon>Fungi</taxon>
        <taxon>Dikarya</taxon>
        <taxon>Ascomycota</taxon>
        <taxon>Pezizomycotina</taxon>
        <taxon>Dothideomycetes</taxon>
        <taxon>Pleosporomycetidae</taxon>
        <taxon>Pleosporales</taxon>
        <taxon>Massarineae</taxon>
        <taxon>Trematosphaeriaceae</taxon>
        <taxon>Trematosphaeria</taxon>
    </lineage>
</organism>
<dbReference type="Pfam" id="PF00248">
    <property type="entry name" value="Aldo_ket_red"/>
    <property type="match status" value="1"/>
</dbReference>
<evidence type="ECO:0000256" key="2">
    <source>
        <dbReference type="PIRSR" id="PIRSR000097-1"/>
    </source>
</evidence>
<dbReference type="InterPro" id="IPR036812">
    <property type="entry name" value="NAD(P)_OxRdtase_dom_sf"/>
</dbReference>
<dbReference type="GO" id="GO:0016491">
    <property type="term" value="F:oxidoreductase activity"/>
    <property type="evidence" value="ECO:0007669"/>
    <property type="project" value="UniProtKB-KW"/>
</dbReference>
<dbReference type="InterPro" id="IPR023210">
    <property type="entry name" value="NADP_OxRdtase_dom"/>
</dbReference>
<reference evidence="6" key="1">
    <citation type="journal article" date="2020" name="Stud. Mycol.">
        <title>101 Dothideomycetes genomes: a test case for predicting lifestyles and emergence of pathogens.</title>
        <authorList>
            <person name="Haridas S."/>
            <person name="Albert R."/>
            <person name="Binder M."/>
            <person name="Bloem J."/>
            <person name="Labutti K."/>
            <person name="Salamov A."/>
            <person name="Andreopoulos B."/>
            <person name="Baker S."/>
            <person name="Barry K."/>
            <person name="Bills G."/>
            <person name="Bluhm B."/>
            <person name="Cannon C."/>
            <person name="Castanera R."/>
            <person name="Culley D."/>
            <person name="Daum C."/>
            <person name="Ezra D."/>
            <person name="Gonzalez J."/>
            <person name="Henrissat B."/>
            <person name="Kuo A."/>
            <person name="Liang C."/>
            <person name="Lipzen A."/>
            <person name="Lutzoni F."/>
            <person name="Magnuson J."/>
            <person name="Mondo S."/>
            <person name="Nolan M."/>
            <person name="Ohm R."/>
            <person name="Pangilinan J."/>
            <person name="Park H.-J."/>
            <person name="Ramirez L."/>
            <person name="Alfaro M."/>
            <person name="Sun H."/>
            <person name="Tritt A."/>
            <person name="Yoshinaga Y."/>
            <person name="Zwiers L.-H."/>
            <person name="Turgeon B."/>
            <person name="Goodwin S."/>
            <person name="Spatafora J."/>
            <person name="Crous P."/>
            <person name="Grigoriev I."/>
        </authorList>
    </citation>
    <scope>NUCLEOTIDE SEQUENCE</scope>
    <source>
        <strain evidence="6">CBS 122368</strain>
    </source>
</reference>
<feature type="site" description="Lowers pKa of active site Tyr" evidence="4">
    <location>
        <position position="89"/>
    </location>
</feature>
<evidence type="ECO:0000256" key="1">
    <source>
        <dbReference type="ARBA" id="ARBA00023002"/>
    </source>
</evidence>
<dbReference type="PROSITE" id="PS00062">
    <property type="entry name" value="ALDOKETO_REDUCTASE_2"/>
    <property type="match status" value="1"/>
</dbReference>
<evidence type="ECO:0000259" key="5">
    <source>
        <dbReference type="Pfam" id="PF00248"/>
    </source>
</evidence>
<dbReference type="PANTHER" id="PTHR11732">
    <property type="entry name" value="ALDO/KETO REDUCTASE"/>
    <property type="match status" value="1"/>
</dbReference>
<feature type="active site" description="Proton donor" evidence="2">
    <location>
        <position position="61"/>
    </location>
</feature>
<dbReference type="GeneID" id="54572708"/>
<dbReference type="Proteomes" id="UP000800094">
    <property type="component" value="Unassembled WGS sequence"/>
</dbReference>
<evidence type="ECO:0000313" key="7">
    <source>
        <dbReference type="Proteomes" id="UP000800094"/>
    </source>
</evidence>
<name>A0A6A6IZ77_9PLEO</name>
<dbReference type="CDD" id="cd19071">
    <property type="entry name" value="AKR_AKR1-5-like"/>
    <property type="match status" value="1"/>
</dbReference>
<evidence type="ECO:0000313" key="6">
    <source>
        <dbReference type="EMBL" id="KAF2255891.1"/>
    </source>
</evidence>
<accession>A0A6A6IZ77</accession>
<protein>
    <submittedName>
        <fullName evidence="6">Aldo/keto reductase</fullName>
    </submittedName>
</protein>
<dbReference type="PRINTS" id="PR00069">
    <property type="entry name" value="ALDKETRDTASE"/>
</dbReference>
<feature type="domain" description="NADP-dependent oxidoreductase" evidence="5">
    <location>
        <begin position="24"/>
        <end position="320"/>
    </location>
</feature>
<keyword evidence="7" id="KW-1185">Reference proteome</keyword>
<dbReference type="InterPro" id="IPR020471">
    <property type="entry name" value="AKR"/>
</dbReference>
<keyword evidence="1" id="KW-0560">Oxidoreductase</keyword>
<dbReference type="OrthoDB" id="416253at2759"/>
<dbReference type="Gene3D" id="3.20.20.100">
    <property type="entry name" value="NADP-dependent oxidoreductase domain"/>
    <property type="match status" value="1"/>
</dbReference>
<proteinExistence type="predicted"/>
<feature type="binding site" evidence="3">
    <location>
        <position position="122"/>
    </location>
    <ligand>
        <name>substrate</name>
    </ligand>
</feature>
<sequence length="352" mass="39322">MRSNMPLPSSFPLKNTPLRILSRGLGTFQVDPKQYPDGSVKASVLHALKIGYRHLDAALAYGWGSVERDIGEAIRESNIPREELFVVTKLHNCFHALEDVPVGMHMSLQNLGLDYVDLYLMHFPYAYAKTGGYGTQRTPDGKDGQPPPIAFTHELIIAQPVIDVELSKAFDVTWAAMEKLVDAGKTKLIGVSNFSTPKLKRLLKTCRIHPVVNQVELNPYFPQKGLVEFCQVHEIHVTAYGPLGCTPVPYLIGRTGPGPLHDETIKSIAEKYEKTPAQIILSHMIHLGVSVIPKSNSLQRISENFDCLFELEQSDYDLIANLMGPRGEKGVRNLETKEYLGFDNFNEEVEEP</sequence>
<dbReference type="InterPro" id="IPR018170">
    <property type="entry name" value="Aldo/ket_reductase_CS"/>
</dbReference>
<dbReference type="AlphaFoldDB" id="A0A6A6IZ77"/>